<dbReference type="InterPro" id="IPR007730">
    <property type="entry name" value="SPOR-like_dom"/>
</dbReference>
<proteinExistence type="predicted"/>
<comment type="caution">
    <text evidence="3">The sequence shown here is derived from an EMBL/GenBank/DDBJ whole genome shotgun (WGS) entry which is preliminary data.</text>
</comment>
<dbReference type="AlphaFoldDB" id="A0A657LJY3"/>
<name>A0A657LJY3_9HYPH</name>
<feature type="domain" description="SPOR" evidence="2">
    <location>
        <begin position="974"/>
        <end position="1057"/>
    </location>
</feature>
<dbReference type="GO" id="GO:0042834">
    <property type="term" value="F:peptidoglycan binding"/>
    <property type="evidence" value="ECO:0007669"/>
    <property type="project" value="InterPro"/>
</dbReference>
<dbReference type="InterPro" id="IPR036680">
    <property type="entry name" value="SPOR-like_sf"/>
</dbReference>
<sequence>MADKHFARSGTGDFDILADDDPLSELARIVGYDSRPAVQQLQEIEKQQRLVRREPVFDLEDELSREFELYDAPASVEAEPSRFSVDDTPSLEPRNDVEQAPALAPVDEPVFDRASSDEITVSEAGAEDSFEPTDAAPAASEFRALDDQLPVYEQPTVDDQIPVYEQVEHVAETVEPALFNEEPVAEINDSPEGLLVDQGVEQAGLAITAPEPAPVVDSWVPEPESEEVLADDGDFLAMDLERELEMSIGYDDVAVEPVGTLPVQSTVWDDAPLDPPSVEQHDTQPPEPAFDAIHQQQDVGVAADVEEQPAAPEEPTAHPFSMEHWDGTKAVVEAPAVVHDANSMDALLADIERFPVAAKAAALALPVSVSQPETVRKNNYPFTPTFSRATPTASSSGASSQKAFATPLAVAPVPLAVAPTIVASAPNDATDLPPEGFEPAVVTTAAQPVQSEPEPDFDLDNFEIDLSDIDLDLDPAEFVMETASFSTGEPAITNDPVFQEPVALSATPVVETQDAPYESDDVADFVLPFDPSMISETEESVTAISDLEVPHLPVVEQEKPGAYQPDYDLDIDAEIAQLFGNGAGKSAVRPEDRQDSQVFAAAAHSLAVTHAAAQPSNVRADTEFDEFEKAMEEDFRRSINQRQDSDPVNDRLAVGGDYGADDFQVADRSASGRRTGLMAAAVGGLLILGGVGAYAWMGGDGTSLNSSDPKIILADKSPVKMVPVEKGGKTVPNQDKAVYDRVAGAPAETLQQGTLVSSTEEPIDVVQRTLTPESLPLEGRDEFDGADITPIDGDDSARLLPDGEELQARADDEDRATAVSPRKVRTMIVKPDGTLVAREDPVAEPVTELASNETPVSANGVDPQVNTVKTTVVPAQTELETAAAPLTDLRPQEQPATEQSALAEAASATVDETAPVRTVRTTTVSEQAPVPQTRPAEQPVNVVGTVTDQGNVQPAPAATTTVAAAETTPVQTASVPAGSYVIQIASLPSEAEAQRSYTNLSGKFASVIGGRGSDIRKAEIAGKGTYYRVRIPAGSRDEANALCSRYKSAGGSCLVTR</sequence>
<reference evidence="3 4" key="1">
    <citation type="submission" date="2016-02" db="EMBL/GenBank/DDBJ databases">
        <title>Genome sequencing of a beta-galactosidase producing bacteria Rhizobium sp. 59.</title>
        <authorList>
            <person name="Wang D."/>
            <person name="Kot W."/>
            <person name="Qin Y."/>
            <person name="Hansen L."/>
            <person name="Naqvi K."/>
            <person name="Rensing C."/>
        </authorList>
    </citation>
    <scope>NUCLEOTIDE SEQUENCE [LARGE SCALE GENOMIC DNA]</scope>
    <source>
        <strain evidence="3 4">59</strain>
    </source>
</reference>
<keyword evidence="4" id="KW-1185">Reference proteome</keyword>
<feature type="region of interest" description="Disordered" evidence="1">
    <location>
        <begin position="775"/>
        <end position="798"/>
    </location>
</feature>
<dbReference type="Proteomes" id="UP000182661">
    <property type="component" value="Unassembled WGS sequence"/>
</dbReference>
<dbReference type="PROSITE" id="PS51724">
    <property type="entry name" value="SPOR"/>
    <property type="match status" value="1"/>
</dbReference>
<dbReference type="SUPFAM" id="SSF110997">
    <property type="entry name" value="Sporulation related repeat"/>
    <property type="match status" value="1"/>
</dbReference>
<feature type="region of interest" description="Disordered" evidence="1">
    <location>
        <begin position="74"/>
        <end position="111"/>
    </location>
</feature>
<dbReference type="OrthoDB" id="7338235at2"/>
<dbReference type="Pfam" id="PF05036">
    <property type="entry name" value="SPOR"/>
    <property type="match status" value="1"/>
</dbReference>
<accession>A0A657LJY3</accession>
<dbReference type="EMBL" id="LSRP01000151">
    <property type="protein sequence ID" value="OJF89954.1"/>
    <property type="molecule type" value="Genomic_DNA"/>
</dbReference>
<protein>
    <recommendedName>
        <fullName evidence="2">SPOR domain-containing protein</fullName>
    </recommendedName>
</protein>
<evidence type="ECO:0000313" key="4">
    <source>
        <dbReference type="Proteomes" id="UP000182661"/>
    </source>
</evidence>
<organism evidence="3 4">
    <name type="scientific">Pararhizobium antarcticum</name>
    <dbReference type="NCBI Taxonomy" id="1798805"/>
    <lineage>
        <taxon>Bacteria</taxon>
        <taxon>Pseudomonadati</taxon>
        <taxon>Pseudomonadota</taxon>
        <taxon>Alphaproteobacteria</taxon>
        <taxon>Hyphomicrobiales</taxon>
        <taxon>Rhizobiaceae</taxon>
        <taxon>Rhizobium/Agrobacterium group</taxon>
        <taxon>Pararhizobium</taxon>
    </lineage>
</organism>
<evidence type="ECO:0000256" key="1">
    <source>
        <dbReference type="SAM" id="MobiDB-lite"/>
    </source>
</evidence>
<evidence type="ECO:0000259" key="2">
    <source>
        <dbReference type="PROSITE" id="PS51724"/>
    </source>
</evidence>
<dbReference type="Gene3D" id="3.30.70.1070">
    <property type="entry name" value="Sporulation related repeat"/>
    <property type="match status" value="1"/>
</dbReference>
<evidence type="ECO:0000313" key="3">
    <source>
        <dbReference type="EMBL" id="OJF89954.1"/>
    </source>
</evidence>
<gene>
    <name evidence="3" type="ORF">AX760_08470</name>
</gene>